<comment type="caution">
    <text evidence="1">The sequence shown here is derived from an EMBL/GenBank/DDBJ whole genome shotgun (WGS) entry which is preliminary data.</text>
</comment>
<dbReference type="Proteomes" id="UP000676336">
    <property type="component" value="Unassembled WGS sequence"/>
</dbReference>
<proteinExistence type="predicted"/>
<organism evidence="1 2">
    <name type="scientific">Rotaria magnacalcarata</name>
    <dbReference type="NCBI Taxonomy" id="392030"/>
    <lineage>
        <taxon>Eukaryota</taxon>
        <taxon>Metazoa</taxon>
        <taxon>Spiralia</taxon>
        <taxon>Gnathifera</taxon>
        <taxon>Rotifera</taxon>
        <taxon>Eurotatoria</taxon>
        <taxon>Bdelloidea</taxon>
        <taxon>Philodinida</taxon>
        <taxon>Philodinidae</taxon>
        <taxon>Rotaria</taxon>
    </lineage>
</organism>
<dbReference type="EMBL" id="CAJOBI010328991">
    <property type="protein sequence ID" value="CAF5195760.1"/>
    <property type="molecule type" value="Genomic_DNA"/>
</dbReference>
<name>A0A8S3I7Q3_9BILA</name>
<evidence type="ECO:0000313" key="1">
    <source>
        <dbReference type="EMBL" id="CAF5195760.1"/>
    </source>
</evidence>
<protein>
    <submittedName>
        <fullName evidence="1">Uncharacterized protein</fullName>
    </submittedName>
</protein>
<sequence length="81" mass="10115">RFDGSNCNGTRSYYKPLTRRHKRIDSSLIQKRVPSMNFHLANFKQPSFNNYNQRTPYEWRKPEKPKQFDDNLLEWRRYRQY</sequence>
<evidence type="ECO:0000313" key="2">
    <source>
        <dbReference type="Proteomes" id="UP000676336"/>
    </source>
</evidence>
<dbReference type="AlphaFoldDB" id="A0A8S3I7Q3"/>
<accession>A0A8S3I7Q3</accession>
<gene>
    <name evidence="1" type="ORF">SMN809_LOCUS73915</name>
</gene>
<feature type="non-terminal residue" evidence="1">
    <location>
        <position position="1"/>
    </location>
</feature>
<reference evidence="1" key="1">
    <citation type="submission" date="2021-02" db="EMBL/GenBank/DDBJ databases">
        <authorList>
            <person name="Nowell W R."/>
        </authorList>
    </citation>
    <scope>NUCLEOTIDE SEQUENCE</scope>
</reference>